<dbReference type="EMBL" id="CAEZTM010000005">
    <property type="protein sequence ID" value="CAB4562590.1"/>
    <property type="molecule type" value="Genomic_DNA"/>
</dbReference>
<name>A0A6J6K7P6_9ZZZZ</name>
<dbReference type="EMBL" id="CAEZVY010000076">
    <property type="protein sequence ID" value="CAB4643839.1"/>
    <property type="molecule type" value="Genomic_DNA"/>
</dbReference>
<evidence type="ECO:0000313" key="1">
    <source>
        <dbReference type="EMBL" id="CAB4562590.1"/>
    </source>
</evidence>
<evidence type="ECO:0000313" key="2">
    <source>
        <dbReference type="EMBL" id="CAB4643839.1"/>
    </source>
</evidence>
<accession>A0A6J6K7P6</accession>
<reference evidence="2" key="1">
    <citation type="submission" date="2020-05" db="EMBL/GenBank/DDBJ databases">
        <authorList>
            <person name="Chiriac C."/>
            <person name="Salcher M."/>
            <person name="Ghai R."/>
            <person name="Kavagutti S V."/>
        </authorList>
    </citation>
    <scope>NUCLEOTIDE SEQUENCE</scope>
</reference>
<organism evidence="2">
    <name type="scientific">freshwater metagenome</name>
    <dbReference type="NCBI Taxonomy" id="449393"/>
    <lineage>
        <taxon>unclassified sequences</taxon>
        <taxon>metagenomes</taxon>
        <taxon>ecological metagenomes</taxon>
    </lineage>
</organism>
<dbReference type="AlphaFoldDB" id="A0A6J6K7P6"/>
<proteinExistence type="predicted"/>
<gene>
    <name evidence="1" type="ORF">UFOPK1684_00203</name>
    <name evidence="2" type="ORF">UFOPK2158_00808</name>
</gene>
<sequence length="46" mass="5230">MTHLPHSFVFIEENESTNRDARMGSTLSLCDPPWQLGLVHNPHTGR</sequence>
<protein>
    <submittedName>
        <fullName evidence="2">Unannotated protein</fullName>
    </submittedName>
</protein>